<dbReference type="InterPro" id="IPR029069">
    <property type="entry name" value="HotDog_dom_sf"/>
</dbReference>
<evidence type="ECO:0000259" key="1">
    <source>
        <dbReference type="Pfam" id="PF03061"/>
    </source>
</evidence>
<proteinExistence type="predicted"/>
<dbReference type="Pfam" id="PF03061">
    <property type="entry name" value="4HBT"/>
    <property type="match status" value="1"/>
</dbReference>
<organism evidence="2 3">
    <name type="scientific">Pseudomonas denitrificans</name>
    <dbReference type="NCBI Taxonomy" id="43306"/>
    <lineage>
        <taxon>Bacteria</taxon>
        <taxon>Pseudomonadati</taxon>
        <taxon>Pseudomonadota</taxon>
        <taxon>Gammaproteobacteria</taxon>
        <taxon>Pseudomonadales</taxon>
        <taxon>Pseudomonadaceae</taxon>
        <taxon>Halopseudomonas</taxon>
    </lineage>
</organism>
<accession>A0A9X7MZC3</accession>
<dbReference type="InterPro" id="IPR006683">
    <property type="entry name" value="Thioestr_dom"/>
</dbReference>
<name>A0A9X7MZC3_PSEDE</name>
<dbReference type="AlphaFoldDB" id="A0A9X7MZC3"/>
<reference evidence="2 3" key="1">
    <citation type="submission" date="2019-09" db="EMBL/GenBank/DDBJ databases">
        <title>Prosopis cineraria nodule microbiome.</title>
        <authorList>
            <person name="Chaluvadi S.R."/>
            <person name="Ali R."/>
            <person name="Wang X."/>
        </authorList>
    </citation>
    <scope>NUCLEOTIDE SEQUENCE [LARGE SCALE GENOMIC DNA]</scope>
    <source>
        <strain evidence="2 3">BG1</strain>
    </source>
</reference>
<gene>
    <name evidence="2" type="ORF">F1C79_11805</name>
</gene>
<dbReference type="KEGG" id="pden:F1C79_11805"/>
<keyword evidence="3" id="KW-1185">Reference proteome</keyword>
<evidence type="ECO:0000313" key="3">
    <source>
        <dbReference type="Proteomes" id="UP000326659"/>
    </source>
</evidence>
<dbReference type="Gene3D" id="3.10.129.10">
    <property type="entry name" value="Hotdog Thioesterase"/>
    <property type="match status" value="1"/>
</dbReference>
<feature type="domain" description="Thioesterase" evidence="1">
    <location>
        <begin position="54"/>
        <end position="128"/>
    </location>
</feature>
<dbReference type="EMBL" id="CP043626">
    <property type="protein sequence ID" value="QEY72238.1"/>
    <property type="molecule type" value="Genomic_DNA"/>
</dbReference>
<dbReference type="CDD" id="cd03443">
    <property type="entry name" value="PaaI_thioesterase"/>
    <property type="match status" value="1"/>
</dbReference>
<evidence type="ECO:0000313" key="2">
    <source>
        <dbReference type="EMBL" id="QEY72238.1"/>
    </source>
</evidence>
<protein>
    <submittedName>
        <fullName evidence="2">PaaI family thioesterase</fullName>
    </submittedName>
</protein>
<dbReference type="SUPFAM" id="SSF54637">
    <property type="entry name" value="Thioesterase/thiol ester dehydrase-isomerase"/>
    <property type="match status" value="1"/>
</dbReference>
<dbReference type="RefSeq" id="WP_151187552.1">
    <property type="nucleotide sequence ID" value="NZ_CP043626.1"/>
</dbReference>
<sequence>MTAIDPSLPGVPGGFSPLPTPPGFARHCGGFYLHDELPVLGVRIGEHLLNSVRIVHGGFLATLADSAFGVVFRRAYDLEFPPITVSLGLDYLGAVREGEWLEAHVEILKFGGSLANAECRLKVGDRTVLRASGIFTLWKGPRTDQR</sequence>
<dbReference type="GO" id="GO:0016790">
    <property type="term" value="F:thiolester hydrolase activity"/>
    <property type="evidence" value="ECO:0007669"/>
    <property type="project" value="UniProtKB-ARBA"/>
</dbReference>
<dbReference type="Proteomes" id="UP000326659">
    <property type="component" value="Chromosome"/>
</dbReference>
<dbReference type="OrthoDB" id="9813282at2"/>